<proteinExistence type="predicted"/>
<dbReference type="EMBL" id="BGPR01000149">
    <property type="protein sequence ID" value="GBL99600.1"/>
    <property type="molecule type" value="Genomic_DNA"/>
</dbReference>
<evidence type="ECO:0000313" key="3">
    <source>
        <dbReference type="Proteomes" id="UP000499080"/>
    </source>
</evidence>
<organism evidence="2 3">
    <name type="scientific">Araneus ventricosus</name>
    <name type="common">Orbweaver spider</name>
    <name type="synonym">Epeira ventricosa</name>
    <dbReference type="NCBI Taxonomy" id="182803"/>
    <lineage>
        <taxon>Eukaryota</taxon>
        <taxon>Metazoa</taxon>
        <taxon>Ecdysozoa</taxon>
        <taxon>Arthropoda</taxon>
        <taxon>Chelicerata</taxon>
        <taxon>Arachnida</taxon>
        <taxon>Araneae</taxon>
        <taxon>Araneomorphae</taxon>
        <taxon>Entelegynae</taxon>
        <taxon>Araneoidea</taxon>
        <taxon>Araneidae</taxon>
        <taxon>Araneus</taxon>
    </lineage>
</organism>
<evidence type="ECO:0000313" key="2">
    <source>
        <dbReference type="EMBL" id="GBL99600.1"/>
    </source>
</evidence>
<evidence type="ECO:0000256" key="1">
    <source>
        <dbReference type="SAM" id="MobiDB-lite"/>
    </source>
</evidence>
<reference evidence="2 3" key="1">
    <citation type="journal article" date="2019" name="Sci. Rep.">
        <title>Orb-weaving spider Araneus ventricosus genome elucidates the spidroin gene catalogue.</title>
        <authorList>
            <person name="Kono N."/>
            <person name="Nakamura H."/>
            <person name="Ohtoshi R."/>
            <person name="Moran D.A.P."/>
            <person name="Shinohara A."/>
            <person name="Yoshida Y."/>
            <person name="Fujiwara M."/>
            <person name="Mori M."/>
            <person name="Tomita M."/>
            <person name="Arakawa K."/>
        </authorList>
    </citation>
    <scope>NUCLEOTIDE SEQUENCE [LARGE SCALE GENOMIC DNA]</scope>
</reference>
<feature type="region of interest" description="Disordered" evidence="1">
    <location>
        <begin position="34"/>
        <end position="55"/>
    </location>
</feature>
<accession>A0A4Y2C553</accession>
<gene>
    <name evidence="2" type="ORF">AVEN_68858_1</name>
</gene>
<name>A0A4Y2C553_ARAVE</name>
<dbReference type="OrthoDB" id="10068277at2759"/>
<comment type="caution">
    <text evidence="2">The sequence shown here is derived from an EMBL/GenBank/DDBJ whole genome shotgun (WGS) entry which is preliminary data.</text>
</comment>
<protein>
    <submittedName>
        <fullName evidence="2">Uncharacterized protein</fullName>
    </submittedName>
</protein>
<sequence length="148" mass="17785">MSAILKNKRILDDEKDKKYMQVLQKRLNIQFHNNGDQETIPEPVLAQHTEEEKQDLGEDLERMHLDFYRRIDIQETQFKELKRSGLDKNLQTASASTKPHTEGFDMLLQGLSQMNFPETFHKEFWLRIWIWNKKRRKNPSQEKENTTL</sequence>
<dbReference type="Proteomes" id="UP000499080">
    <property type="component" value="Unassembled WGS sequence"/>
</dbReference>
<dbReference type="AlphaFoldDB" id="A0A4Y2C553"/>
<keyword evidence="3" id="KW-1185">Reference proteome</keyword>